<evidence type="ECO:0000259" key="3">
    <source>
        <dbReference type="Pfam" id="PF23717"/>
    </source>
</evidence>
<feature type="compositionally biased region" description="Pro residues" evidence="1">
    <location>
        <begin position="328"/>
        <end position="341"/>
    </location>
</feature>
<evidence type="ECO:0000256" key="2">
    <source>
        <dbReference type="SAM" id="Phobius"/>
    </source>
</evidence>
<dbReference type="EMBL" id="JAHCLR010000022">
    <property type="protein sequence ID" value="MBS9534388.1"/>
    <property type="molecule type" value="Genomic_DNA"/>
</dbReference>
<evidence type="ECO:0000313" key="5">
    <source>
        <dbReference type="Proteomes" id="UP001519535"/>
    </source>
</evidence>
<protein>
    <recommendedName>
        <fullName evidence="3">DUF7159 domain-containing protein</fullName>
    </recommendedName>
</protein>
<dbReference type="Pfam" id="PF23717">
    <property type="entry name" value="DUF7159"/>
    <property type="match status" value="1"/>
</dbReference>
<reference evidence="4 5" key="1">
    <citation type="submission" date="2021-05" db="EMBL/GenBank/DDBJ databases">
        <title>Mycobacterium acidophilum sp. nov., an extremely acid-tolerant member of the genus Mycobacterium.</title>
        <authorList>
            <person name="Xia J."/>
        </authorList>
    </citation>
    <scope>NUCLEOTIDE SEQUENCE [LARGE SCALE GENOMIC DNA]</scope>
    <source>
        <strain evidence="4 5">M1</strain>
    </source>
</reference>
<keyword evidence="2" id="KW-0472">Membrane</keyword>
<name>A0ABS5RJC5_9MYCO</name>
<evidence type="ECO:0000313" key="4">
    <source>
        <dbReference type="EMBL" id="MBS9534388.1"/>
    </source>
</evidence>
<dbReference type="Proteomes" id="UP001519535">
    <property type="component" value="Unassembled WGS sequence"/>
</dbReference>
<organism evidence="4 5">
    <name type="scientific">Mycolicibacter acidiphilus</name>
    <dbReference type="NCBI Taxonomy" id="2835306"/>
    <lineage>
        <taxon>Bacteria</taxon>
        <taxon>Bacillati</taxon>
        <taxon>Actinomycetota</taxon>
        <taxon>Actinomycetes</taxon>
        <taxon>Mycobacteriales</taxon>
        <taxon>Mycobacteriaceae</taxon>
        <taxon>Mycolicibacter</taxon>
    </lineage>
</organism>
<feature type="region of interest" description="Disordered" evidence="1">
    <location>
        <begin position="265"/>
        <end position="305"/>
    </location>
</feature>
<feature type="compositionally biased region" description="Low complexity" evidence="1">
    <location>
        <begin position="272"/>
        <end position="295"/>
    </location>
</feature>
<accession>A0ABS5RJC5</accession>
<sequence length="385" mass="38432">MGAVLGVSLSAGHGGVVVLDGVGADARTVIRDSVAVFASEMDAVATAVAQAARTAASRGYPVQAVGLTCTVDVERCAVDLASRLADSGIAEIELVDPVDATAALAEVIAASRRSQCATVSLLAGDATIAAFADGRGGVHRPAVTLHHGDATLATLNELVADRRADAVFVMVPRALAVDGFAERLERALAPRMAEVLDAELGLARGAALAAGQSARGGDGAADQSTVPVQQRLHRTHALLFGLAAATLLVAAVTVALVRAGTAHNAAEQTPRAASPSSAVAPPVSAAENASTVRPPVSAPEPAEPQVAEAGEVRLQTMAEPLAESAPVPDAPPVGAPPPAPVEEPAASPIQDAIAFVEQALGIDVDNDGLIGGRAATPAPNSEHAP</sequence>
<dbReference type="RefSeq" id="WP_214093252.1">
    <property type="nucleotide sequence ID" value="NZ_JAHCLR010000022.1"/>
</dbReference>
<keyword evidence="2" id="KW-0812">Transmembrane</keyword>
<dbReference type="InterPro" id="IPR055583">
    <property type="entry name" value="DUF7159"/>
</dbReference>
<keyword evidence="5" id="KW-1185">Reference proteome</keyword>
<evidence type="ECO:0000256" key="1">
    <source>
        <dbReference type="SAM" id="MobiDB-lite"/>
    </source>
</evidence>
<keyword evidence="2" id="KW-1133">Transmembrane helix</keyword>
<feature type="domain" description="DUF7159" evidence="3">
    <location>
        <begin position="3"/>
        <end position="214"/>
    </location>
</feature>
<gene>
    <name evidence="4" type="ORF">KIH27_12415</name>
</gene>
<proteinExistence type="predicted"/>
<feature type="transmembrane region" description="Helical" evidence="2">
    <location>
        <begin position="237"/>
        <end position="257"/>
    </location>
</feature>
<feature type="region of interest" description="Disordered" evidence="1">
    <location>
        <begin position="323"/>
        <end position="348"/>
    </location>
</feature>
<comment type="caution">
    <text evidence="4">The sequence shown here is derived from an EMBL/GenBank/DDBJ whole genome shotgun (WGS) entry which is preliminary data.</text>
</comment>